<evidence type="ECO:0000313" key="1">
    <source>
        <dbReference type="EMBL" id="KIJ38193.1"/>
    </source>
</evidence>
<dbReference type="GO" id="GO:0007166">
    <property type="term" value="P:cell surface receptor signaling pathway"/>
    <property type="evidence" value="ECO:0007669"/>
    <property type="project" value="InterPro"/>
</dbReference>
<evidence type="ECO:0000313" key="2">
    <source>
        <dbReference type="Proteomes" id="UP000054279"/>
    </source>
</evidence>
<dbReference type="InterPro" id="IPR036537">
    <property type="entry name" value="Adaptor_Cbl_N_dom_sf"/>
</dbReference>
<keyword evidence="2" id="KW-1185">Reference proteome</keyword>
<dbReference type="OrthoDB" id="3252516at2759"/>
<proteinExistence type="predicted"/>
<organism evidence="1 2">
    <name type="scientific">Sphaerobolus stellatus (strain SS14)</name>
    <dbReference type="NCBI Taxonomy" id="990650"/>
    <lineage>
        <taxon>Eukaryota</taxon>
        <taxon>Fungi</taxon>
        <taxon>Dikarya</taxon>
        <taxon>Basidiomycota</taxon>
        <taxon>Agaricomycotina</taxon>
        <taxon>Agaricomycetes</taxon>
        <taxon>Phallomycetidae</taxon>
        <taxon>Geastrales</taxon>
        <taxon>Sphaerobolaceae</taxon>
        <taxon>Sphaerobolus</taxon>
    </lineage>
</organism>
<dbReference type="Proteomes" id="UP000054279">
    <property type="component" value="Unassembled WGS sequence"/>
</dbReference>
<dbReference type="InterPro" id="IPR059179">
    <property type="entry name" value="MLKL-like_MCAfunc"/>
</dbReference>
<gene>
    <name evidence="1" type="ORF">M422DRAFT_781490</name>
</gene>
<sequence>MKAKTMLKTSVDIGIVLLEATANSADAFPPLKSAAGGALHIAKLVKGFRSHQREWAVFGEHVQNIVACVIELIPDAQKAPDEIRKAIEGLSQALELIRSNIQGRMKKSGFRRALAYLSDPDSIREMRTKLDDALRPFQIQTQGRIAINIAALGASIRDLNIQDHINRINEKLDDIISDLCHEEHSKIRQAPSRRWSIMGSSQDLP</sequence>
<dbReference type="HOGENOM" id="CLU_1338277_0_0_1"/>
<dbReference type="AlphaFoldDB" id="A0A0C9U5C1"/>
<reference evidence="1 2" key="1">
    <citation type="submission" date="2014-06" db="EMBL/GenBank/DDBJ databases">
        <title>Evolutionary Origins and Diversification of the Mycorrhizal Mutualists.</title>
        <authorList>
            <consortium name="DOE Joint Genome Institute"/>
            <consortium name="Mycorrhizal Genomics Consortium"/>
            <person name="Kohler A."/>
            <person name="Kuo A."/>
            <person name="Nagy L.G."/>
            <person name="Floudas D."/>
            <person name="Copeland A."/>
            <person name="Barry K.W."/>
            <person name="Cichocki N."/>
            <person name="Veneault-Fourrey C."/>
            <person name="LaButti K."/>
            <person name="Lindquist E.A."/>
            <person name="Lipzen A."/>
            <person name="Lundell T."/>
            <person name="Morin E."/>
            <person name="Murat C."/>
            <person name="Riley R."/>
            <person name="Ohm R."/>
            <person name="Sun H."/>
            <person name="Tunlid A."/>
            <person name="Henrissat B."/>
            <person name="Grigoriev I.V."/>
            <person name="Hibbett D.S."/>
            <person name="Martin F."/>
        </authorList>
    </citation>
    <scope>NUCLEOTIDE SEQUENCE [LARGE SCALE GENOMIC DNA]</scope>
    <source>
        <strain evidence="1 2">SS14</strain>
    </source>
</reference>
<name>A0A0C9U5C1_SPHS4</name>
<dbReference type="Gene3D" id="1.20.930.20">
    <property type="entry name" value="Adaptor protein Cbl, N-terminal domain"/>
    <property type="match status" value="1"/>
</dbReference>
<dbReference type="EMBL" id="KN837162">
    <property type="protein sequence ID" value="KIJ38193.1"/>
    <property type="molecule type" value="Genomic_DNA"/>
</dbReference>
<dbReference type="CDD" id="cd21037">
    <property type="entry name" value="MLKL_NTD"/>
    <property type="match status" value="1"/>
</dbReference>
<protein>
    <submittedName>
        <fullName evidence="1">Uncharacterized protein</fullName>
    </submittedName>
</protein>
<accession>A0A0C9U5C1</accession>